<protein>
    <submittedName>
        <fullName evidence="2">Uncharacterized protein</fullName>
    </submittedName>
</protein>
<gene>
    <name evidence="2" type="ORF">ALECFALPRED_008166</name>
</gene>
<evidence type="ECO:0000256" key="1">
    <source>
        <dbReference type="SAM" id="MobiDB-lite"/>
    </source>
</evidence>
<dbReference type="AlphaFoldDB" id="A0A8H3J2J3"/>
<evidence type="ECO:0000313" key="2">
    <source>
        <dbReference type="EMBL" id="CAF9939540.1"/>
    </source>
</evidence>
<dbReference type="EMBL" id="CAJPDR010000554">
    <property type="protein sequence ID" value="CAF9939540.1"/>
    <property type="molecule type" value="Genomic_DNA"/>
</dbReference>
<proteinExistence type="predicted"/>
<reference evidence="2" key="1">
    <citation type="submission" date="2021-03" db="EMBL/GenBank/DDBJ databases">
        <authorList>
            <person name="Tagirdzhanova G."/>
        </authorList>
    </citation>
    <scope>NUCLEOTIDE SEQUENCE</scope>
</reference>
<sequence length="196" mass="21614">MRERAGEPRPSPADEEIESLFGRGGGEDGEGDLDSAVGLVDRFDRMAKYVLRFLLCTIIQDLCKCSPQDLSLRRETLPFPTTIDSKMRPRAVVGITECYVFFTRRIIADGISEPHAPVGARSITATYVCAGTGKPEGESWTRDTSNRILGYEDLTCWIRIDDWKEDGEDFQDDAASLKADGKQCACGLVGVMPLIS</sequence>
<organism evidence="2 3">
    <name type="scientific">Alectoria fallacina</name>
    <dbReference type="NCBI Taxonomy" id="1903189"/>
    <lineage>
        <taxon>Eukaryota</taxon>
        <taxon>Fungi</taxon>
        <taxon>Dikarya</taxon>
        <taxon>Ascomycota</taxon>
        <taxon>Pezizomycotina</taxon>
        <taxon>Lecanoromycetes</taxon>
        <taxon>OSLEUM clade</taxon>
        <taxon>Lecanoromycetidae</taxon>
        <taxon>Lecanorales</taxon>
        <taxon>Lecanorineae</taxon>
        <taxon>Parmeliaceae</taxon>
        <taxon>Alectoria</taxon>
    </lineage>
</organism>
<accession>A0A8H3J2J3</accession>
<name>A0A8H3J2J3_9LECA</name>
<feature type="region of interest" description="Disordered" evidence="1">
    <location>
        <begin position="1"/>
        <end position="29"/>
    </location>
</feature>
<comment type="caution">
    <text evidence="2">The sequence shown here is derived from an EMBL/GenBank/DDBJ whole genome shotgun (WGS) entry which is preliminary data.</text>
</comment>
<evidence type="ECO:0000313" key="3">
    <source>
        <dbReference type="Proteomes" id="UP000664203"/>
    </source>
</evidence>
<keyword evidence="3" id="KW-1185">Reference proteome</keyword>
<dbReference type="Proteomes" id="UP000664203">
    <property type="component" value="Unassembled WGS sequence"/>
</dbReference>